<accession>A0A7J6G0B8</accession>
<feature type="domain" description="DUF4283" evidence="3">
    <location>
        <begin position="43"/>
        <end position="119"/>
    </location>
</feature>
<evidence type="ECO:0000313" key="5">
    <source>
        <dbReference type="Proteomes" id="UP000583929"/>
    </source>
</evidence>
<name>A0A7J6G0B8_CANSA</name>
<dbReference type="EMBL" id="JAATIQ010000154">
    <property type="protein sequence ID" value="KAF4376444.1"/>
    <property type="molecule type" value="Genomic_DNA"/>
</dbReference>
<reference evidence="4 5" key="1">
    <citation type="journal article" date="2020" name="bioRxiv">
        <title>Sequence and annotation of 42 cannabis genomes reveals extensive copy number variation in cannabinoid synthesis and pathogen resistance genes.</title>
        <authorList>
            <person name="Mckernan K.J."/>
            <person name="Helbert Y."/>
            <person name="Kane L.T."/>
            <person name="Ebling H."/>
            <person name="Zhang L."/>
            <person name="Liu B."/>
            <person name="Eaton Z."/>
            <person name="Mclaughlin S."/>
            <person name="Kingan S."/>
            <person name="Baybayan P."/>
            <person name="Concepcion G."/>
            <person name="Jordan M."/>
            <person name="Riva A."/>
            <person name="Barbazuk W."/>
            <person name="Harkins T."/>
        </authorList>
    </citation>
    <scope>NUCLEOTIDE SEQUENCE [LARGE SCALE GENOMIC DNA]</scope>
    <source>
        <strain evidence="5">cv. Jamaican Lion 4</strain>
        <tissue evidence="4">Leaf</tissue>
    </source>
</reference>
<dbReference type="AlphaFoldDB" id="A0A7J6G0B8"/>
<organism evidence="4 5">
    <name type="scientific">Cannabis sativa</name>
    <name type="common">Hemp</name>
    <name type="synonym">Marijuana</name>
    <dbReference type="NCBI Taxonomy" id="3483"/>
    <lineage>
        <taxon>Eukaryota</taxon>
        <taxon>Viridiplantae</taxon>
        <taxon>Streptophyta</taxon>
        <taxon>Embryophyta</taxon>
        <taxon>Tracheophyta</taxon>
        <taxon>Spermatophyta</taxon>
        <taxon>Magnoliopsida</taxon>
        <taxon>eudicotyledons</taxon>
        <taxon>Gunneridae</taxon>
        <taxon>Pentapetalae</taxon>
        <taxon>rosids</taxon>
        <taxon>fabids</taxon>
        <taxon>Rosales</taxon>
        <taxon>Cannabaceae</taxon>
        <taxon>Cannabis</taxon>
    </lineage>
</organism>
<dbReference type="Pfam" id="PF14111">
    <property type="entry name" value="DUF4283"/>
    <property type="match status" value="1"/>
</dbReference>
<evidence type="ECO:0000259" key="3">
    <source>
        <dbReference type="Pfam" id="PF14111"/>
    </source>
</evidence>
<keyword evidence="2" id="KW-0812">Transmembrane</keyword>
<keyword evidence="2" id="KW-1133">Transmembrane helix</keyword>
<comment type="caution">
    <text evidence="4">The sequence shown here is derived from an EMBL/GenBank/DDBJ whole genome shotgun (WGS) entry which is preliminary data.</text>
</comment>
<evidence type="ECO:0000256" key="2">
    <source>
        <dbReference type="SAM" id="Phobius"/>
    </source>
</evidence>
<dbReference type="PANTHER" id="PTHR31286:SF153">
    <property type="entry name" value="DUF4283 DOMAIN PROTEIN"/>
    <property type="match status" value="1"/>
</dbReference>
<dbReference type="PANTHER" id="PTHR31286">
    <property type="entry name" value="GLYCINE-RICH CELL WALL STRUCTURAL PROTEIN 1.8-LIKE"/>
    <property type="match status" value="1"/>
</dbReference>
<evidence type="ECO:0000313" key="4">
    <source>
        <dbReference type="EMBL" id="KAF4376444.1"/>
    </source>
</evidence>
<protein>
    <recommendedName>
        <fullName evidence="3">DUF4283 domain-containing protein</fullName>
    </recommendedName>
</protein>
<sequence>MASSSRTMEELEHRWDTICLEEEEESEEILEDEGDGNPEFDVRWSLVGKLLIGRISNYKVFQNMIADLWKPGKGMTVKILEQNRFLFQFYHEIDIQRVINGSPWTFDRKHLILKRLKTRDNPKMVELDTIDMWVQIHDLQSGFKTEQAVQKAGNYIGTFLSSDPYNFHAPPRRNNFPTASPWLRQSEAAQTDTGGKNSDEDIEVNAPHDTRLDGRENNIQRNKYGNLHDYGKDIAYNSGVVNVKSNMALNEPVVLVKENNVLFSSDMELSISELKRRRVKLVNTNDPTGPTLFLITLHLPTLTTLALIIHLYFYNLKLCPMLPLFTAFGMKMYGPVNQFALSWLKIAGLIRKAYLCLVELNNVRYDWRNGERKTQGISRTVLPKVRSV</sequence>
<keyword evidence="5" id="KW-1185">Reference proteome</keyword>
<dbReference type="InterPro" id="IPR040256">
    <property type="entry name" value="At4g02000-like"/>
</dbReference>
<feature type="region of interest" description="Disordered" evidence="1">
    <location>
        <begin position="187"/>
        <end position="214"/>
    </location>
</feature>
<proteinExistence type="predicted"/>
<keyword evidence="2" id="KW-0472">Membrane</keyword>
<evidence type="ECO:0000256" key="1">
    <source>
        <dbReference type="SAM" id="MobiDB-lite"/>
    </source>
</evidence>
<feature type="transmembrane region" description="Helical" evidence="2">
    <location>
        <begin position="292"/>
        <end position="314"/>
    </location>
</feature>
<gene>
    <name evidence="4" type="ORF">G4B88_000132</name>
</gene>
<dbReference type="InterPro" id="IPR025558">
    <property type="entry name" value="DUF4283"/>
</dbReference>
<feature type="compositionally biased region" description="Polar residues" evidence="1">
    <location>
        <begin position="187"/>
        <end position="196"/>
    </location>
</feature>
<dbReference type="Proteomes" id="UP000583929">
    <property type="component" value="Unassembled WGS sequence"/>
</dbReference>